<comment type="caution">
    <text evidence="2">The sequence shown here is derived from an EMBL/GenBank/DDBJ whole genome shotgun (WGS) entry which is preliminary data.</text>
</comment>
<dbReference type="PANTHER" id="PTHR10665">
    <property type="entry name" value="RECOMBINING BINDING PROTEIN SUPPRESSOR OF HAIRLESS"/>
    <property type="match status" value="1"/>
</dbReference>
<protein>
    <recommendedName>
        <fullName evidence="1">RBP-Jkappa IPT domain-containing protein</fullName>
    </recommendedName>
</protein>
<dbReference type="InterPro" id="IPR014756">
    <property type="entry name" value="Ig_E-set"/>
</dbReference>
<accession>A0A8S3CIG4</accession>
<gene>
    <name evidence="2" type="ORF">BYL167_LOCUS52873</name>
</gene>
<dbReference type="Pfam" id="PF20144">
    <property type="entry name" value="TIG_SUH"/>
    <property type="match status" value="1"/>
</dbReference>
<evidence type="ECO:0000313" key="2">
    <source>
        <dbReference type="EMBL" id="CAF4918705.1"/>
    </source>
</evidence>
<proteinExistence type="predicted"/>
<dbReference type="InterPro" id="IPR013783">
    <property type="entry name" value="Ig-like_fold"/>
</dbReference>
<feature type="non-terminal residue" evidence="2">
    <location>
        <position position="1"/>
    </location>
</feature>
<reference evidence="2" key="1">
    <citation type="submission" date="2021-02" db="EMBL/GenBank/DDBJ databases">
        <authorList>
            <person name="Nowell W R."/>
        </authorList>
    </citation>
    <scope>NUCLEOTIDE SEQUENCE</scope>
</reference>
<feature type="domain" description="RBP-Jkappa IPT" evidence="1">
    <location>
        <begin position="2"/>
        <end position="77"/>
    </location>
</feature>
<dbReference type="Proteomes" id="UP000681967">
    <property type="component" value="Unassembled WGS sequence"/>
</dbReference>
<dbReference type="GO" id="GO:0001228">
    <property type="term" value="F:DNA-binding transcription activator activity, RNA polymerase II-specific"/>
    <property type="evidence" value="ECO:0007669"/>
    <property type="project" value="InterPro"/>
</dbReference>
<organism evidence="2 3">
    <name type="scientific">Rotaria magnacalcarata</name>
    <dbReference type="NCBI Taxonomy" id="392030"/>
    <lineage>
        <taxon>Eukaryota</taxon>
        <taxon>Metazoa</taxon>
        <taxon>Spiralia</taxon>
        <taxon>Gnathifera</taxon>
        <taxon>Rotifera</taxon>
        <taxon>Eurotatoria</taxon>
        <taxon>Bdelloidea</taxon>
        <taxon>Philodinida</taxon>
        <taxon>Philodinidae</taxon>
        <taxon>Rotaria</taxon>
    </lineage>
</organism>
<dbReference type="Gene3D" id="2.60.40.10">
    <property type="entry name" value="Immunoglobulins"/>
    <property type="match status" value="1"/>
</dbReference>
<dbReference type="InterPro" id="IPR040159">
    <property type="entry name" value="CLS_fam"/>
</dbReference>
<name>A0A8S3CIG4_9BILA</name>
<dbReference type="InterPro" id="IPR038007">
    <property type="entry name" value="RBP-Jkappa_IPT"/>
</dbReference>
<sequence>ATIELTGENFAPGLSVWFGETESPCTNYHSTQTIVADVPQFSSVMPNMPWIQRSISTPISLVRRDGVVYLTPLMFTYTPQPAPPRKNTPSPPAVLSVTSENIFCE</sequence>
<dbReference type="GO" id="GO:0003677">
    <property type="term" value="F:DNA binding"/>
    <property type="evidence" value="ECO:0007669"/>
    <property type="project" value="InterPro"/>
</dbReference>
<dbReference type="EMBL" id="CAJOBH010173625">
    <property type="protein sequence ID" value="CAF4918705.1"/>
    <property type="molecule type" value="Genomic_DNA"/>
</dbReference>
<dbReference type="SUPFAM" id="SSF81296">
    <property type="entry name" value="E set domains"/>
    <property type="match status" value="1"/>
</dbReference>
<dbReference type="AlphaFoldDB" id="A0A8S3CIG4"/>
<evidence type="ECO:0000313" key="3">
    <source>
        <dbReference type="Proteomes" id="UP000681967"/>
    </source>
</evidence>
<evidence type="ECO:0000259" key="1">
    <source>
        <dbReference type="Pfam" id="PF20144"/>
    </source>
</evidence>